<organism evidence="8 9">
    <name type="scientific">Candidatus Enterococcus ferrettii</name>
    <dbReference type="NCBI Taxonomy" id="2815324"/>
    <lineage>
        <taxon>Bacteria</taxon>
        <taxon>Bacillati</taxon>
        <taxon>Bacillota</taxon>
        <taxon>Bacilli</taxon>
        <taxon>Lactobacillales</taxon>
        <taxon>Enterococcaceae</taxon>
        <taxon>Enterococcus</taxon>
    </lineage>
</organism>
<comment type="caution">
    <text evidence="8">The sequence shown here is derived from an EMBL/GenBank/DDBJ whole genome shotgun (WGS) entry which is preliminary data.</text>
</comment>
<evidence type="ECO:0000313" key="8">
    <source>
        <dbReference type="EMBL" id="MEO1769645.1"/>
    </source>
</evidence>
<dbReference type="Pfam" id="PF14659">
    <property type="entry name" value="Phage_int_SAM_3"/>
    <property type="match status" value="1"/>
</dbReference>
<dbReference type="InterPro" id="IPR013762">
    <property type="entry name" value="Integrase-like_cat_sf"/>
</dbReference>
<dbReference type="RefSeq" id="WP_347298814.1">
    <property type="nucleotide sequence ID" value="NZ_JAFREL020000001.1"/>
</dbReference>
<dbReference type="PANTHER" id="PTHR30349">
    <property type="entry name" value="PHAGE INTEGRASE-RELATED"/>
    <property type="match status" value="1"/>
</dbReference>
<name>A0ABV0ELY1_9ENTE</name>
<dbReference type="SUPFAM" id="SSF56349">
    <property type="entry name" value="DNA breaking-rejoining enzymes"/>
    <property type="match status" value="1"/>
</dbReference>
<accession>A0ABV0ELY1</accession>
<evidence type="ECO:0000256" key="4">
    <source>
        <dbReference type="ARBA" id="ARBA00023172"/>
    </source>
</evidence>
<protein>
    <recommendedName>
        <fullName evidence="10">Site-specific integrase</fullName>
    </recommendedName>
</protein>
<evidence type="ECO:0000256" key="1">
    <source>
        <dbReference type="ARBA" id="ARBA00008857"/>
    </source>
</evidence>
<evidence type="ECO:0000256" key="2">
    <source>
        <dbReference type="ARBA" id="ARBA00022908"/>
    </source>
</evidence>
<reference evidence="8 9" key="1">
    <citation type="submission" date="2021-03" db="EMBL/GenBank/DDBJ databases">
        <authorList>
            <person name="Gilmore M.S."/>
            <person name="Schwartzman J."/>
            <person name="Van Tyne D."/>
            <person name="Martin M."/>
            <person name="Earl A.M."/>
            <person name="Manson A.L."/>
            <person name="Straub T."/>
            <person name="Salamzade R."/>
            <person name="Saavedra J."/>
            <person name="Lebreton F."/>
            <person name="Prichula J."/>
            <person name="Schaufler K."/>
            <person name="Gaca A."/>
            <person name="Sgardioli B."/>
            <person name="Wagenaar J."/>
            <person name="Strong T."/>
        </authorList>
    </citation>
    <scope>NUCLEOTIDE SEQUENCE [LARGE SCALE GENOMIC DNA]</scope>
    <source>
        <strain evidence="8 9">665A</strain>
    </source>
</reference>
<dbReference type="InterPro" id="IPR010998">
    <property type="entry name" value="Integrase_recombinase_N"/>
</dbReference>
<dbReference type="InterPro" id="IPR044068">
    <property type="entry name" value="CB"/>
</dbReference>
<dbReference type="InterPro" id="IPR002104">
    <property type="entry name" value="Integrase_catalytic"/>
</dbReference>
<evidence type="ECO:0000256" key="3">
    <source>
        <dbReference type="ARBA" id="ARBA00023125"/>
    </source>
</evidence>
<dbReference type="EMBL" id="JAFREL020000001">
    <property type="protein sequence ID" value="MEO1769645.1"/>
    <property type="molecule type" value="Genomic_DNA"/>
</dbReference>
<dbReference type="Pfam" id="PF00589">
    <property type="entry name" value="Phage_integrase"/>
    <property type="match status" value="1"/>
</dbReference>
<dbReference type="PROSITE" id="PS51900">
    <property type="entry name" value="CB"/>
    <property type="match status" value="1"/>
</dbReference>
<comment type="similarity">
    <text evidence="1">Belongs to the 'phage' integrase family.</text>
</comment>
<evidence type="ECO:0000259" key="6">
    <source>
        <dbReference type="PROSITE" id="PS51898"/>
    </source>
</evidence>
<gene>
    <name evidence="8" type="ORF">JZO67_001596</name>
</gene>
<dbReference type="Gene3D" id="1.10.150.130">
    <property type="match status" value="1"/>
</dbReference>
<dbReference type="PANTHER" id="PTHR30349:SF64">
    <property type="entry name" value="PROPHAGE INTEGRASE INTD-RELATED"/>
    <property type="match status" value="1"/>
</dbReference>
<reference evidence="8 9" key="2">
    <citation type="submission" date="2024-02" db="EMBL/GenBank/DDBJ databases">
        <title>The Genome Sequence of Enterococcus sp. DIV0159.</title>
        <authorList>
            <person name="Earl A."/>
            <person name="Manson A."/>
            <person name="Gilmore M."/>
            <person name="Sanders J."/>
            <person name="Shea T."/>
            <person name="Howe W."/>
            <person name="Livny J."/>
            <person name="Cuomo C."/>
            <person name="Neafsey D."/>
            <person name="Birren B."/>
        </authorList>
    </citation>
    <scope>NUCLEOTIDE SEQUENCE [LARGE SCALE GENOMIC DNA]</scope>
    <source>
        <strain evidence="8 9">665A</strain>
    </source>
</reference>
<keyword evidence="2" id="KW-0229">DNA integration</keyword>
<dbReference type="CDD" id="cd01189">
    <property type="entry name" value="INT_ICEBs1_C_like"/>
    <property type="match status" value="1"/>
</dbReference>
<evidence type="ECO:0000256" key="5">
    <source>
        <dbReference type="PROSITE-ProRule" id="PRU01248"/>
    </source>
</evidence>
<keyword evidence="4" id="KW-0233">DNA recombination</keyword>
<evidence type="ECO:0008006" key="10">
    <source>
        <dbReference type="Google" id="ProtNLM"/>
    </source>
</evidence>
<keyword evidence="9" id="KW-1185">Reference proteome</keyword>
<dbReference type="InterPro" id="IPR011010">
    <property type="entry name" value="DNA_brk_join_enz"/>
</dbReference>
<dbReference type="Gene3D" id="1.10.443.10">
    <property type="entry name" value="Intergrase catalytic core"/>
    <property type="match status" value="1"/>
</dbReference>
<sequence>MARRGENIYKRKDGRWEGRYIKGRKANGKIHYGYVYRRTFKKVREVLLKLKFNYQEIQADQGEYSGSVEDWLMYCIHQKKDQVKTSTLATYQYKIEKYAVPYIGEHPLRTLTKRTIQNWVEALEKGSLGSATIHAVFKMIRRFLNQAFKEGYLKKDPCQEICLPAKVNKKVEPLTLQEQRKIEKVAAQEVNGAPVLLALQTGMRIGELAALQWQDIDFSANLIHVRHTYQRILTAGQGTELQLGRPKTRASERVIPLAGGVKKWLLSLKQEENQSFVFQVKEHPMEPRLITYHFKQICKKAGVQDCHFHKLRHTFATRLLEKQGTIAGISALLGHSSTQMTLDIYTGSDLTERRKMLNRLEMSWMI</sequence>
<dbReference type="InterPro" id="IPR050090">
    <property type="entry name" value="Tyrosine_recombinase_XerCD"/>
</dbReference>
<dbReference type="Proteomes" id="UP000664357">
    <property type="component" value="Unassembled WGS sequence"/>
</dbReference>
<proteinExistence type="inferred from homology"/>
<dbReference type="InterPro" id="IPR004107">
    <property type="entry name" value="Integrase_SAM-like_N"/>
</dbReference>
<evidence type="ECO:0000313" key="9">
    <source>
        <dbReference type="Proteomes" id="UP000664357"/>
    </source>
</evidence>
<evidence type="ECO:0000259" key="7">
    <source>
        <dbReference type="PROSITE" id="PS51900"/>
    </source>
</evidence>
<feature type="domain" description="Core-binding (CB)" evidence="7">
    <location>
        <begin position="66"/>
        <end position="148"/>
    </location>
</feature>
<dbReference type="PROSITE" id="PS51898">
    <property type="entry name" value="TYR_RECOMBINASE"/>
    <property type="match status" value="1"/>
</dbReference>
<feature type="domain" description="Tyr recombinase" evidence="6">
    <location>
        <begin position="169"/>
        <end position="358"/>
    </location>
</feature>
<keyword evidence="3 5" id="KW-0238">DNA-binding</keyword>